<evidence type="ECO:0000313" key="3">
    <source>
        <dbReference type="Proteomes" id="UP000594262"/>
    </source>
</evidence>
<dbReference type="Proteomes" id="UP000594262">
    <property type="component" value="Unplaced"/>
</dbReference>
<dbReference type="EnsemblMetazoa" id="CLYHEMT021763.1">
    <property type="protein sequence ID" value="CLYHEMP021763.1"/>
    <property type="gene ID" value="CLYHEMG021763"/>
</dbReference>
<feature type="chain" id="PRO_5029774128" evidence="1">
    <location>
        <begin position="31"/>
        <end position="158"/>
    </location>
</feature>
<evidence type="ECO:0000256" key="1">
    <source>
        <dbReference type="SAM" id="SignalP"/>
    </source>
</evidence>
<reference evidence="2" key="1">
    <citation type="submission" date="2021-01" db="UniProtKB">
        <authorList>
            <consortium name="EnsemblMetazoa"/>
        </authorList>
    </citation>
    <scope>IDENTIFICATION</scope>
</reference>
<accession>A0A7M5XEP9</accession>
<name>A0A7M5XEP9_9CNID</name>
<sequence length="158" mass="18269">NLLEGVQRRRKMKCLAAFLLLAFLVALNSAEVSYENVQEGALEDPANKCRLRSKCGGKYRHCVKTGKSFPNISYLCQYKQPCMKCRCNKCGKPVLRVTCPQNFTRCSRFARRSCKVVKGKKKCYRYFACRLCPRVGRKCNKVLKCKRAKLRMPKQKKN</sequence>
<protein>
    <submittedName>
        <fullName evidence="2">Uncharacterized protein</fullName>
    </submittedName>
</protein>
<feature type="signal peptide" evidence="1">
    <location>
        <begin position="1"/>
        <end position="30"/>
    </location>
</feature>
<organism evidence="2 3">
    <name type="scientific">Clytia hemisphaerica</name>
    <dbReference type="NCBI Taxonomy" id="252671"/>
    <lineage>
        <taxon>Eukaryota</taxon>
        <taxon>Metazoa</taxon>
        <taxon>Cnidaria</taxon>
        <taxon>Hydrozoa</taxon>
        <taxon>Hydroidolina</taxon>
        <taxon>Leptothecata</taxon>
        <taxon>Obeliida</taxon>
        <taxon>Clytiidae</taxon>
        <taxon>Clytia</taxon>
    </lineage>
</organism>
<dbReference type="AlphaFoldDB" id="A0A7M5XEP9"/>
<keyword evidence="3" id="KW-1185">Reference proteome</keyword>
<evidence type="ECO:0000313" key="2">
    <source>
        <dbReference type="EnsemblMetazoa" id="CLYHEMP021763.1"/>
    </source>
</evidence>
<proteinExistence type="predicted"/>
<keyword evidence="1" id="KW-0732">Signal</keyword>